<proteinExistence type="predicted"/>
<name>A0AAN9G003_CROPI</name>
<evidence type="ECO:0000313" key="2">
    <source>
        <dbReference type="Proteomes" id="UP001372338"/>
    </source>
</evidence>
<reference evidence="1 2" key="1">
    <citation type="submission" date="2024-01" db="EMBL/GenBank/DDBJ databases">
        <title>The genomes of 5 underutilized Papilionoideae crops provide insights into root nodulation and disease resistanc.</title>
        <authorList>
            <person name="Yuan L."/>
        </authorList>
    </citation>
    <scope>NUCLEOTIDE SEQUENCE [LARGE SCALE GENOMIC DNA]</scope>
    <source>
        <strain evidence="1">ZHUSHIDOU_FW_LH</strain>
        <tissue evidence="1">Leaf</tissue>
    </source>
</reference>
<gene>
    <name evidence="1" type="ORF">RIF29_10263</name>
</gene>
<dbReference type="Proteomes" id="UP001372338">
    <property type="component" value="Unassembled WGS sequence"/>
</dbReference>
<accession>A0AAN9G003</accession>
<dbReference type="EMBL" id="JAYWIO010000002">
    <property type="protein sequence ID" value="KAK7281898.1"/>
    <property type="molecule type" value="Genomic_DNA"/>
</dbReference>
<sequence>MNNVYEYNVMRMVHDVEVILQPLEDGDWDLLEKVWKWRGDVSMVVDDPQFTPMGIDLWDMMEKITLDDPEYVKVLVLPENDGRFDDAEEDLKLKEVHIEVSDQ</sequence>
<protein>
    <submittedName>
        <fullName evidence="1">Uncharacterized protein</fullName>
    </submittedName>
</protein>
<comment type="caution">
    <text evidence="1">The sequence shown here is derived from an EMBL/GenBank/DDBJ whole genome shotgun (WGS) entry which is preliminary data.</text>
</comment>
<keyword evidence="2" id="KW-1185">Reference proteome</keyword>
<organism evidence="1 2">
    <name type="scientific">Crotalaria pallida</name>
    <name type="common">Smooth rattlebox</name>
    <name type="synonym">Crotalaria striata</name>
    <dbReference type="NCBI Taxonomy" id="3830"/>
    <lineage>
        <taxon>Eukaryota</taxon>
        <taxon>Viridiplantae</taxon>
        <taxon>Streptophyta</taxon>
        <taxon>Embryophyta</taxon>
        <taxon>Tracheophyta</taxon>
        <taxon>Spermatophyta</taxon>
        <taxon>Magnoliopsida</taxon>
        <taxon>eudicotyledons</taxon>
        <taxon>Gunneridae</taxon>
        <taxon>Pentapetalae</taxon>
        <taxon>rosids</taxon>
        <taxon>fabids</taxon>
        <taxon>Fabales</taxon>
        <taxon>Fabaceae</taxon>
        <taxon>Papilionoideae</taxon>
        <taxon>50 kb inversion clade</taxon>
        <taxon>genistoids sensu lato</taxon>
        <taxon>core genistoids</taxon>
        <taxon>Crotalarieae</taxon>
        <taxon>Crotalaria</taxon>
    </lineage>
</organism>
<dbReference type="AlphaFoldDB" id="A0AAN9G003"/>
<evidence type="ECO:0000313" key="1">
    <source>
        <dbReference type="EMBL" id="KAK7281898.1"/>
    </source>
</evidence>